<dbReference type="InterPro" id="IPR039424">
    <property type="entry name" value="SBP_5"/>
</dbReference>
<feature type="domain" description="Transcriptional regulator SgrR N-terminal HTH" evidence="3">
    <location>
        <begin position="3"/>
        <end position="97"/>
    </location>
</feature>
<feature type="domain" description="Solute-binding protein family 5" evidence="2">
    <location>
        <begin position="173"/>
        <end position="489"/>
    </location>
</feature>
<organism evidence="4 5">
    <name type="scientific">Sutcliffiella rhizosphaerae</name>
    <dbReference type="NCBI Taxonomy" id="2880967"/>
    <lineage>
        <taxon>Bacteria</taxon>
        <taxon>Bacillati</taxon>
        <taxon>Bacillota</taxon>
        <taxon>Bacilli</taxon>
        <taxon>Bacillales</taxon>
        <taxon>Bacillaceae</taxon>
        <taxon>Sutcliffiella</taxon>
    </lineage>
</organism>
<dbReference type="InterPro" id="IPR000914">
    <property type="entry name" value="SBP_5_dom"/>
</dbReference>
<dbReference type="Pfam" id="PF12793">
    <property type="entry name" value="SgrR_N"/>
    <property type="match status" value="1"/>
</dbReference>
<dbReference type="PANTHER" id="PTHR30290">
    <property type="entry name" value="PERIPLASMIC BINDING COMPONENT OF ABC TRANSPORTER"/>
    <property type="match status" value="1"/>
</dbReference>
<dbReference type="EMBL" id="CAKJTJ010000038">
    <property type="protein sequence ID" value="CAG9623195.1"/>
    <property type="molecule type" value="Genomic_DNA"/>
</dbReference>
<name>A0ABN8ADB1_9BACI</name>
<dbReference type="PANTHER" id="PTHR30290:SF72">
    <property type="entry name" value="HTH-TYPE TRANSCRIPTIONAL REGULATOR SGRR"/>
    <property type="match status" value="1"/>
</dbReference>
<dbReference type="SUPFAM" id="SSF53850">
    <property type="entry name" value="Periplasmic binding protein-like II"/>
    <property type="match status" value="1"/>
</dbReference>
<dbReference type="InterPro" id="IPR025370">
    <property type="entry name" value="SgrR_HTH_N"/>
</dbReference>
<reference evidence="4 5" key="1">
    <citation type="submission" date="2021-10" db="EMBL/GenBank/DDBJ databases">
        <authorList>
            <person name="Criscuolo A."/>
        </authorList>
    </citation>
    <scope>NUCLEOTIDE SEQUENCE [LARGE SCALE GENOMIC DNA]</scope>
    <source>
        <strain evidence="5">CIP 111883</strain>
    </source>
</reference>
<dbReference type="RefSeq" id="WP_230504424.1">
    <property type="nucleotide sequence ID" value="NZ_CAKJTJ010000038.1"/>
</dbReference>
<evidence type="ECO:0000313" key="4">
    <source>
        <dbReference type="EMBL" id="CAG9623195.1"/>
    </source>
</evidence>
<keyword evidence="1" id="KW-0238">DNA-binding</keyword>
<proteinExistence type="predicted"/>
<gene>
    <name evidence="4" type="primary">sgrR_2</name>
    <name evidence="4" type="ORF">BACCIP111883_03991</name>
</gene>
<evidence type="ECO:0000259" key="3">
    <source>
        <dbReference type="Pfam" id="PF12793"/>
    </source>
</evidence>
<dbReference type="Pfam" id="PF00496">
    <property type="entry name" value="SBP_bac_5"/>
    <property type="match status" value="1"/>
</dbReference>
<sequence>MRERYFTLRAHLKHFLKDEPYDMKLEDLDTIWFCSRKNSKRIIRKLEEEGLLTYQPGRGRGKVSQLQYVTTFQNEIESYLAECAASGKLDNIAEILRLPIPKSWVDNSSKDIRELLGLKRDDSAFKDILHTFKARDIYSLDPLHVSVSLETHLIECLGDTLIRYNSEKDCFDPHIAHHFQVDSTKKIWTFYLRKSVYFHNGETVTSKDVAYTINRMKNSDHSYSWLTENINKVICSHPHKVEIQLFQPNPFFLRYLSAINFCILPADIEFDEFKWVATGPFRLKERKNQKIVLEANDSYFKERPLIDEIHFYRVTNDAAKTVYLSSEEKGENLQPNNHKIKDSGLRFLSFNMKRSSIVQKHTFREAIYHLFDVKKMAAELAWEVLESNSFEIENAEPQQKHPEKIIDLIKESGYKGEMLLLYHFDNYHAVIEAEWFKKEAKQYGIIIQLQQITFDQFSKEGMEDDIDLIIMGLTLSYDKHLAFSYAFRNKALLFNRLFNRTIETFIHENLTQFELEEEKDKRMKIMEEIEQYLKAEIALIYLYHPIVTRALDPTIQDVTSHSFGHIDFTKLWIPS</sequence>
<evidence type="ECO:0000256" key="1">
    <source>
        <dbReference type="ARBA" id="ARBA00023125"/>
    </source>
</evidence>
<evidence type="ECO:0000259" key="2">
    <source>
        <dbReference type="Pfam" id="PF00496"/>
    </source>
</evidence>
<comment type="caution">
    <text evidence="4">The sequence shown here is derived from an EMBL/GenBank/DDBJ whole genome shotgun (WGS) entry which is preliminary data.</text>
</comment>
<accession>A0ABN8ADB1</accession>
<dbReference type="Gene3D" id="3.10.105.10">
    <property type="entry name" value="Dipeptide-binding Protein, Domain 3"/>
    <property type="match status" value="1"/>
</dbReference>
<keyword evidence="5" id="KW-1185">Reference proteome</keyword>
<protein>
    <submittedName>
        <fullName evidence="4">HTH-type transcriptional regulator SgrR</fullName>
    </submittedName>
</protein>
<dbReference type="Gene3D" id="3.40.190.10">
    <property type="entry name" value="Periplasmic binding protein-like II"/>
    <property type="match status" value="1"/>
</dbReference>
<evidence type="ECO:0000313" key="5">
    <source>
        <dbReference type="Proteomes" id="UP000789833"/>
    </source>
</evidence>
<dbReference type="Proteomes" id="UP000789833">
    <property type="component" value="Unassembled WGS sequence"/>
</dbReference>